<comment type="caution">
    <text evidence="1">The sequence shown here is derived from an EMBL/GenBank/DDBJ whole genome shotgun (WGS) entry which is preliminary data.</text>
</comment>
<reference evidence="1 2" key="1">
    <citation type="submission" date="2021-11" db="EMBL/GenBank/DDBJ databases">
        <authorList>
            <person name="Islam A."/>
            <person name="Islam S."/>
            <person name="Flora M.S."/>
            <person name="Rahman M."/>
            <person name="Ziaur R.M."/>
            <person name="Epstein J.H."/>
            <person name="Hassan M."/>
            <person name="Klassen M."/>
            <person name="Woodard K."/>
            <person name="Webb A."/>
            <person name="Webby R.J."/>
            <person name="El Zowalaty M.E."/>
        </authorList>
    </citation>
    <scope>NUCLEOTIDE SEQUENCE [LARGE SCALE GENOMIC DNA]</scope>
    <source>
        <strain evidence="1">Pbs1</strain>
    </source>
</reference>
<protein>
    <submittedName>
        <fullName evidence="1">Uncharacterized protein</fullName>
    </submittedName>
</protein>
<keyword evidence="2" id="KW-1185">Reference proteome</keyword>
<gene>
    <name evidence="1" type="ORF">PBS001_LOCUS860</name>
</gene>
<name>A0ABN8CN45_9STRA</name>
<proteinExistence type="predicted"/>
<sequence>MTRFEHHSTSNSFKSSPSTYVILTSSRHFDYEIRIACAIVAVQGFTLVNFADLKTVDIILQAERFRVNLQGTSSVAKIQQFLLFEAIYGHTVCPTSTYGGLKLASFVGN</sequence>
<evidence type="ECO:0000313" key="1">
    <source>
        <dbReference type="EMBL" id="CAH0514084.1"/>
    </source>
</evidence>
<dbReference type="EMBL" id="CAKLCB010000051">
    <property type="protein sequence ID" value="CAH0514084.1"/>
    <property type="molecule type" value="Genomic_DNA"/>
</dbReference>
<dbReference type="Proteomes" id="UP001158986">
    <property type="component" value="Unassembled WGS sequence"/>
</dbReference>
<accession>A0ABN8CN45</accession>
<evidence type="ECO:0000313" key="2">
    <source>
        <dbReference type="Proteomes" id="UP001158986"/>
    </source>
</evidence>
<organism evidence="1 2">
    <name type="scientific">Peronospora belbahrii</name>
    <dbReference type="NCBI Taxonomy" id="622444"/>
    <lineage>
        <taxon>Eukaryota</taxon>
        <taxon>Sar</taxon>
        <taxon>Stramenopiles</taxon>
        <taxon>Oomycota</taxon>
        <taxon>Peronosporomycetes</taxon>
        <taxon>Peronosporales</taxon>
        <taxon>Peronosporaceae</taxon>
        <taxon>Peronospora</taxon>
    </lineage>
</organism>